<dbReference type="GO" id="GO:0005524">
    <property type="term" value="F:ATP binding"/>
    <property type="evidence" value="ECO:0007669"/>
    <property type="project" value="UniProtKB-KW"/>
</dbReference>
<proteinExistence type="predicted"/>
<dbReference type="InterPro" id="IPR027417">
    <property type="entry name" value="P-loop_NTPase"/>
</dbReference>
<dbReference type="SUPFAM" id="SSF56042">
    <property type="entry name" value="PurM C-terminal domain-like"/>
    <property type="match status" value="1"/>
</dbReference>
<evidence type="ECO:0000256" key="4">
    <source>
        <dbReference type="ARBA" id="ARBA00023015"/>
    </source>
</evidence>
<dbReference type="SUPFAM" id="SSF52540">
    <property type="entry name" value="P-loop containing nucleoside triphosphate hydrolases"/>
    <property type="match status" value="1"/>
</dbReference>
<keyword evidence="1" id="KW-0547">Nucleotide-binding</keyword>
<dbReference type="Gene3D" id="3.90.650.10">
    <property type="entry name" value="PurM-like C-terminal domain"/>
    <property type="match status" value="1"/>
</dbReference>
<dbReference type="SUPFAM" id="SSF46689">
    <property type="entry name" value="Homeodomain-like"/>
    <property type="match status" value="1"/>
</dbReference>
<dbReference type="PROSITE" id="PS00675">
    <property type="entry name" value="SIGMA54_INTERACT_1"/>
    <property type="match status" value="1"/>
</dbReference>
<dbReference type="AlphaFoldDB" id="G5Q6W1"/>
<evidence type="ECO:0000256" key="8">
    <source>
        <dbReference type="ARBA" id="ARBA00057757"/>
    </source>
</evidence>
<dbReference type="GO" id="GO:0000160">
    <property type="term" value="P:phosphorelay signal transduction system"/>
    <property type="evidence" value="ECO:0007669"/>
    <property type="project" value="UniProtKB-KW"/>
</dbReference>
<evidence type="ECO:0000256" key="3">
    <source>
        <dbReference type="ARBA" id="ARBA00023012"/>
    </source>
</evidence>
<evidence type="ECO:0000256" key="5">
    <source>
        <dbReference type="ARBA" id="ARBA00023125"/>
    </source>
</evidence>
<dbReference type="SMART" id="SM00065">
    <property type="entry name" value="GAF"/>
    <property type="match status" value="2"/>
</dbReference>
<dbReference type="Gene3D" id="3.30.450.40">
    <property type="match status" value="2"/>
</dbReference>
<comment type="function">
    <text evidence="8">Required for induction of expression of the formate dehydrogenase H and hydrogenase-3 structural genes.</text>
</comment>
<dbReference type="InterPro" id="IPR029016">
    <property type="entry name" value="GAF-like_dom_sf"/>
</dbReference>
<dbReference type="Pfam" id="PF25601">
    <property type="entry name" value="AAA_lid_14"/>
    <property type="match status" value="1"/>
</dbReference>
<dbReference type="FunFam" id="3.30.450.40:FF:000024">
    <property type="entry name" value="Formate hydrogenlyase transcriptional activator"/>
    <property type="match status" value="1"/>
</dbReference>
<dbReference type="InterPro" id="IPR003593">
    <property type="entry name" value="AAA+_ATPase"/>
</dbReference>
<dbReference type="EMBL" id="AFCS01000937">
    <property type="protein sequence ID" value="EHC75804.1"/>
    <property type="molecule type" value="Genomic_DNA"/>
</dbReference>
<evidence type="ECO:0000256" key="7">
    <source>
        <dbReference type="ARBA" id="ARBA00023163"/>
    </source>
</evidence>
<dbReference type="GO" id="GO:0006355">
    <property type="term" value="P:regulation of DNA-templated transcription"/>
    <property type="evidence" value="ECO:0007669"/>
    <property type="project" value="InterPro"/>
</dbReference>
<dbReference type="SUPFAM" id="SSF55781">
    <property type="entry name" value="GAF domain-like"/>
    <property type="match status" value="2"/>
</dbReference>
<keyword evidence="4" id="KW-0805">Transcription regulation</keyword>
<keyword evidence="6" id="KW-0010">Activator</keyword>
<keyword evidence="11" id="KW-0456">Lyase</keyword>
<dbReference type="PANTHER" id="PTHR32071">
    <property type="entry name" value="TRANSCRIPTIONAL REGULATORY PROTEIN"/>
    <property type="match status" value="1"/>
</dbReference>
<feature type="domain" description="Sigma-54 factor interaction" evidence="10">
    <location>
        <begin position="529"/>
        <end position="758"/>
    </location>
</feature>
<dbReference type="FunFam" id="3.40.50.300:FF:000006">
    <property type="entry name" value="DNA-binding transcriptional regulator NtrC"/>
    <property type="match status" value="1"/>
</dbReference>
<keyword evidence="2" id="KW-0067">ATP-binding</keyword>
<dbReference type="InterPro" id="IPR025662">
    <property type="entry name" value="Sigma_54_int_dom_ATP-bd_1"/>
</dbReference>
<evidence type="ECO:0000313" key="11">
    <source>
        <dbReference type="EMBL" id="EHC75804.1"/>
    </source>
</evidence>
<dbReference type="InterPro" id="IPR010918">
    <property type="entry name" value="PurM-like_C_dom"/>
</dbReference>
<dbReference type="InterPro" id="IPR025944">
    <property type="entry name" value="Sigma_54_int_dom_CS"/>
</dbReference>
<gene>
    <name evidence="11" type="ORF">LTSEMON_4014</name>
</gene>
<dbReference type="InterPro" id="IPR002078">
    <property type="entry name" value="Sigma_54_int"/>
</dbReference>
<dbReference type="Pfam" id="PF01590">
    <property type="entry name" value="GAF"/>
    <property type="match status" value="1"/>
</dbReference>
<dbReference type="GO" id="GO:0016829">
    <property type="term" value="F:lyase activity"/>
    <property type="evidence" value="ECO:0007669"/>
    <property type="project" value="UniProtKB-KW"/>
</dbReference>
<dbReference type="Gene3D" id="3.40.50.300">
    <property type="entry name" value="P-loop containing nucleotide triphosphate hydrolases"/>
    <property type="match status" value="1"/>
</dbReference>
<dbReference type="Proteomes" id="UP000003221">
    <property type="component" value="Unassembled WGS sequence"/>
</dbReference>
<evidence type="ECO:0000256" key="1">
    <source>
        <dbReference type="ARBA" id="ARBA00022741"/>
    </source>
</evidence>
<dbReference type="SMART" id="SM00382">
    <property type="entry name" value="AAA"/>
    <property type="match status" value="1"/>
</dbReference>
<dbReference type="PANTHER" id="PTHR32071:SF123">
    <property type="entry name" value="DNA-BINDING TRANSCRIPTIONAL ACTIVATOR HYFR-RELATED"/>
    <property type="match status" value="1"/>
</dbReference>
<dbReference type="Pfam" id="PF00158">
    <property type="entry name" value="Sigma54_activat"/>
    <property type="match status" value="1"/>
</dbReference>
<dbReference type="CDD" id="cd00009">
    <property type="entry name" value="AAA"/>
    <property type="match status" value="1"/>
</dbReference>
<comment type="caution">
    <text evidence="11">The sequence shown here is derived from an EMBL/GenBank/DDBJ whole genome shotgun (WGS) entry which is preliminary data.</text>
</comment>
<evidence type="ECO:0000256" key="9">
    <source>
        <dbReference type="ARBA" id="ARBA00072933"/>
    </source>
</evidence>
<dbReference type="InterPro" id="IPR036676">
    <property type="entry name" value="PurM-like_C_sf"/>
</dbReference>
<dbReference type="NCBIfam" id="NF011958">
    <property type="entry name" value="PRK15429.1"/>
    <property type="match status" value="1"/>
</dbReference>
<name>G5Q6W1_SALMO</name>
<keyword evidence="7" id="KW-0804">Transcription</keyword>
<dbReference type="PROSITE" id="PS00688">
    <property type="entry name" value="SIGMA54_INTERACT_3"/>
    <property type="match status" value="1"/>
</dbReference>
<sequence length="840" mass="94140">MRSPTTRGGVNAVAHEFAASCGYGIELSESALPLKPAVRGVCELLGLDALNFANEGKLVIAVERQAADRALAALRAHPLGRDAALIGEVVERKGVYQAYGVCDHFAYQAYGVCDQRVCGQPSGNNLRLIPIIHLPFSHRFAVFSWKSNMSYTPMSDLGQQGLFDITRTLLQQPDLASLSEALSQLVKRSALADSAGIVLWQAQSQRAQYYATRENGRPVEYEDETVLAHGPVRRILSRPDALHCNFHEFTETWPQLAASGLYPEFGHYCLLPLAAEGRIFGGCEFIRQEDRPWSEKEYDRLHTFTQIVGVVAEQIQNRVNNNVDYDLLCRERDNFRILVAITNAVLSRLDIDELVSEVAKEIHHYFNIDAISIVLRSHRKNKLNIYSTHYLDEHHPAHEQSEVDEAGTLTERVFKSKEMLLINLNERDPLAPYERMLFDTWGNQIQTLCLLPLMSGKTMLGVLKLAQCEEKVFTTANLKLLRQIAERVAIAVDNALAYQEIHRLKERLVDENLALTEQLNNVDSEFGEIIGRSEAMYNVLKQVEMVAQSDSTVLILGETGTGKELIARAIHNLSGRSGRRMVKMNCAAMPAGLLESDLFGHERGAFTGASAQRIGRFELADKSSLFLDEVGDMPLELQPKLLRVLQEQEFERLGSNKLIQTDVRLIAATNRDLKKMVADREFRNDLYYRLNVFPIQLPPLRERPEDIPLLVKAFTFKIARRMGRNIDSIPAETLRTLSGMEWPGNVRELENVVERAVLLTRGNVLQLSLPDITAVTPDTSPVATESAKEGEDEYQLIIRVLKETNGVVAGPKGAAQRLGLKRTTLLSRMKRLGIDKDALA</sequence>
<evidence type="ECO:0000256" key="2">
    <source>
        <dbReference type="ARBA" id="ARBA00022840"/>
    </source>
</evidence>
<accession>G5Q6W1</accession>
<dbReference type="Gene3D" id="1.10.8.60">
    <property type="match status" value="1"/>
</dbReference>
<dbReference type="Gene3D" id="1.10.10.60">
    <property type="entry name" value="Homeodomain-like"/>
    <property type="match status" value="1"/>
</dbReference>
<keyword evidence="5" id="KW-0238">DNA-binding</keyword>
<dbReference type="InterPro" id="IPR058031">
    <property type="entry name" value="AAA_lid_NorR"/>
</dbReference>
<dbReference type="GO" id="GO:0003677">
    <property type="term" value="F:DNA binding"/>
    <property type="evidence" value="ECO:0007669"/>
    <property type="project" value="UniProtKB-KW"/>
</dbReference>
<dbReference type="InterPro" id="IPR009057">
    <property type="entry name" value="Homeodomain-like_sf"/>
</dbReference>
<dbReference type="FunFam" id="1.10.8.60:FF:000014">
    <property type="entry name" value="DNA-binding transcriptional regulator NtrC"/>
    <property type="match status" value="1"/>
</dbReference>
<evidence type="ECO:0000256" key="6">
    <source>
        <dbReference type="ARBA" id="ARBA00023159"/>
    </source>
</evidence>
<dbReference type="Pfam" id="PF02769">
    <property type="entry name" value="AIRS_C"/>
    <property type="match status" value="1"/>
</dbReference>
<evidence type="ECO:0000313" key="12">
    <source>
        <dbReference type="Proteomes" id="UP000003221"/>
    </source>
</evidence>
<evidence type="ECO:0000259" key="10">
    <source>
        <dbReference type="PROSITE" id="PS50045"/>
    </source>
</evidence>
<dbReference type="PROSITE" id="PS50045">
    <property type="entry name" value="SIGMA54_INTERACT_4"/>
    <property type="match status" value="1"/>
</dbReference>
<reference evidence="11 12" key="1">
    <citation type="journal article" date="2011" name="BMC Genomics">
        <title>Genome sequencing reveals diversification of virulence factor content and possible host adaptation in distinct subpopulations of Salmonella enterica.</title>
        <authorList>
            <person name="den Bakker H.C."/>
            <person name="Moreno Switt A.I."/>
            <person name="Govoni G."/>
            <person name="Cummings C.A."/>
            <person name="Ranieri M.L."/>
            <person name="Degoricija L."/>
            <person name="Hoelzer K."/>
            <person name="Rodriguez-Rivera L.D."/>
            <person name="Brown S."/>
            <person name="Bolchacova E."/>
            <person name="Furtado M.R."/>
            <person name="Wiedmann M."/>
        </authorList>
    </citation>
    <scope>NUCLEOTIDE SEQUENCE [LARGE SCALE GENOMIC DNA]</scope>
    <source>
        <strain evidence="11 12">S5-403</strain>
    </source>
</reference>
<keyword evidence="3" id="KW-0902">Two-component regulatory system</keyword>
<organism evidence="11 12">
    <name type="scientific">Salmonella enterica subsp. enterica serovar Montevideo str. S5-403</name>
    <dbReference type="NCBI Taxonomy" id="913242"/>
    <lineage>
        <taxon>Bacteria</taxon>
        <taxon>Pseudomonadati</taxon>
        <taxon>Pseudomonadota</taxon>
        <taxon>Gammaproteobacteria</taxon>
        <taxon>Enterobacterales</taxon>
        <taxon>Enterobacteriaceae</taxon>
        <taxon>Salmonella</taxon>
    </lineage>
</organism>
<dbReference type="InterPro" id="IPR003018">
    <property type="entry name" value="GAF"/>
</dbReference>
<dbReference type="PATRIC" id="fig|913242.3.peg.3456"/>
<protein>
    <recommendedName>
        <fullName evidence="9">Formate hydrogenlyase transcriptional activator</fullName>
    </recommendedName>
</protein>